<proteinExistence type="predicted"/>
<dbReference type="EMBL" id="FOKV01000003">
    <property type="protein sequence ID" value="SFC27623.1"/>
    <property type="molecule type" value="Genomic_DNA"/>
</dbReference>
<gene>
    <name evidence="1" type="ORF">SAMN04487907_103181</name>
</gene>
<organism evidence="1 2">
    <name type="scientific">Zunongwangia mangrovi</name>
    <dbReference type="NCBI Taxonomy" id="1334022"/>
    <lineage>
        <taxon>Bacteria</taxon>
        <taxon>Pseudomonadati</taxon>
        <taxon>Bacteroidota</taxon>
        <taxon>Flavobacteriia</taxon>
        <taxon>Flavobacteriales</taxon>
        <taxon>Flavobacteriaceae</taxon>
        <taxon>Zunongwangia</taxon>
    </lineage>
</organism>
<dbReference type="STRING" id="1334022.SAMN04487907_103181"/>
<dbReference type="RefSeq" id="WP_092541897.1">
    <property type="nucleotide sequence ID" value="NZ_FOKV01000003.1"/>
</dbReference>
<dbReference type="OrthoDB" id="1361954at2"/>
<name>A0A1I1I1R0_9FLAO</name>
<evidence type="ECO:0000313" key="1">
    <source>
        <dbReference type="EMBL" id="SFC27623.1"/>
    </source>
</evidence>
<dbReference type="Proteomes" id="UP000199438">
    <property type="component" value="Unassembled WGS sequence"/>
</dbReference>
<protein>
    <submittedName>
        <fullName evidence="1">Uncharacterized protein</fullName>
    </submittedName>
</protein>
<accession>A0A1I1I1R0</accession>
<dbReference type="AlphaFoldDB" id="A0A1I1I1R0"/>
<evidence type="ECO:0000313" key="2">
    <source>
        <dbReference type="Proteomes" id="UP000199438"/>
    </source>
</evidence>
<sequence length="186" mass="22373">MNQDLSHRIKFHKIVSPFNYDITVDWAIELLKNGFETDNIYMLASFSKPVDSEEIKNYVSAVLNDLGIPEAIEEEKDDPVKHIQHFMEQIIAKNDIYAQLKQLYELFLSYNEDYGLDPFSLVYYSWENFLTENETFYAEASSLKNLENWAVEESHKWMSIYVYKDYWQQQKTFKNLFKKIWTRLFK</sequence>
<reference evidence="2" key="1">
    <citation type="submission" date="2016-10" db="EMBL/GenBank/DDBJ databases">
        <authorList>
            <person name="Varghese N."/>
            <person name="Submissions S."/>
        </authorList>
    </citation>
    <scope>NUCLEOTIDE SEQUENCE [LARGE SCALE GENOMIC DNA]</scope>
    <source>
        <strain evidence="2">DSM 24499</strain>
    </source>
</reference>
<keyword evidence="2" id="KW-1185">Reference proteome</keyword>